<dbReference type="RefSeq" id="WP_004622780.1">
    <property type="nucleotide sequence ID" value="NZ_AORV01000002.1"/>
</dbReference>
<accession>S0G083</accession>
<gene>
    <name evidence="2" type="ORF">CTER_0055</name>
</gene>
<protein>
    <submittedName>
        <fullName evidence="2">Branched-chain amino acid transport protein (AzlD)</fullName>
    </submittedName>
</protein>
<dbReference type="InterPro" id="IPR008407">
    <property type="entry name" value="Brnchd-chn_aa_trnsp_AzlD"/>
</dbReference>
<evidence type="ECO:0000313" key="3">
    <source>
        <dbReference type="Proteomes" id="UP000014155"/>
    </source>
</evidence>
<sequence>MDKVLAAVLLMALVTYLPRVLPLVIFKNKIRSRFLTAFLSYVPYAVLGAMIFPDILTSTGHLASAAAGLVIASVMAYFERGLLQVAVCAIIAVYVCELILVRMV</sequence>
<feature type="transmembrane region" description="Helical" evidence="1">
    <location>
        <begin position="83"/>
        <end position="101"/>
    </location>
</feature>
<dbReference type="eggNOG" id="COG4392">
    <property type="taxonomic scope" value="Bacteria"/>
</dbReference>
<evidence type="ECO:0000313" key="2">
    <source>
        <dbReference type="EMBL" id="EMS74218.1"/>
    </source>
</evidence>
<comment type="caution">
    <text evidence="2">The sequence shown here is derived from an EMBL/GenBank/DDBJ whole genome shotgun (WGS) entry which is preliminary data.</text>
</comment>
<dbReference type="AlphaFoldDB" id="S0G083"/>
<keyword evidence="1" id="KW-0472">Membrane</keyword>
<name>S0G083_RUMCE</name>
<keyword evidence="1" id="KW-0812">Transmembrane</keyword>
<keyword evidence="1" id="KW-1133">Transmembrane helix</keyword>
<dbReference type="Proteomes" id="UP000014155">
    <property type="component" value="Unassembled WGS sequence"/>
</dbReference>
<evidence type="ECO:0000256" key="1">
    <source>
        <dbReference type="SAM" id="Phobius"/>
    </source>
</evidence>
<organism evidence="2 3">
    <name type="scientific">Ruminiclostridium cellobioparum subsp. termitidis CT1112</name>
    <dbReference type="NCBI Taxonomy" id="1195236"/>
    <lineage>
        <taxon>Bacteria</taxon>
        <taxon>Bacillati</taxon>
        <taxon>Bacillota</taxon>
        <taxon>Clostridia</taxon>
        <taxon>Eubacteriales</taxon>
        <taxon>Oscillospiraceae</taxon>
        <taxon>Ruminiclostridium</taxon>
    </lineage>
</organism>
<dbReference type="STRING" id="1195236.CTER_0055"/>
<dbReference type="Pfam" id="PF05437">
    <property type="entry name" value="AzlD"/>
    <property type="match status" value="1"/>
</dbReference>
<dbReference type="EMBL" id="AORV01000002">
    <property type="protein sequence ID" value="EMS74218.1"/>
    <property type="molecule type" value="Genomic_DNA"/>
</dbReference>
<dbReference type="PATRIC" id="fig|1195236.3.peg.53"/>
<feature type="transmembrane region" description="Helical" evidence="1">
    <location>
        <begin position="32"/>
        <end position="52"/>
    </location>
</feature>
<keyword evidence="3" id="KW-1185">Reference proteome</keyword>
<proteinExistence type="predicted"/>
<reference evidence="2 3" key="1">
    <citation type="journal article" date="2013" name="Genome Announc.">
        <title>Draft Genome Sequence of the Cellulolytic, Mesophilic, Anaerobic Bacterium Clostridium termitidis Strain CT1112 (DSM 5398).</title>
        <authorList>
            <person name="Lal S."/>
            <person name="Ramachandran U."/>
            <person name="Zhang X."/>
            <person name="Munir R."/>
            <person name="Sparling R."/>
            <person name="Levin D.B."/>
        </authorList>
    </citation>
    <scope>NUCLEOTIDE SEQUENCE [LARGE SCALE GENOMIC DNA]</scope>
    <source>
        <strain evidence="2 3">CT1112</strain>
    </source>
</reference>